<evidence type="ECO:0000313" key="2">
    <source>
        <dbReference type="WBParaSite" id="TMUE_2000010322.1"/>
    </source>
</evidence>
<reference evidence="2" key="1">
    <citation type="submission" date="2019-12" db="UniProtKB">
        <authorList>
            <consortium name="WormBaseParasite"/>
        </authorList>
    </citation>
    <scope>IDENTIFICATION</scope>
</reference>
<sequence>MTIGTGSALGAIDMDAPEKNFSRRNFPVNTRNQRLFARRQCQYRRLEQQRPAGRRRWSNDQPCRNDRCGIIVSRHIWTTTSPREQEAAGSSTASDGTNRLVIGSGWSSPQRMYRTIISFDEQMLDAPAFVDSDIVDCINSSRDYCSSLSRDERRAVLLSAIQAVELRMPMENDDRNDDKEVRCVIDCAIYSMEYIDSPRESCCAGVFIPMEVVKKAIAYRDEKLYMQPRKLQIISELTEPTVNAVARVPFGTNEVTVPLGEEMFRETNWSGIHAELSTLRRQLSADCKIRVEIPTGLWQPAADLYKSVLAVLLAGTNTIQLLAKEIDEVDLKKLVVIFRAVRDYYFIFNRLAQVALYSCKWSNPKLFICWKLVEIVMGTDGIAKNVLRFGGPYLLPNLLDEMKQSYF</sequence>
<proteinExistence type="predicted"/>
<accession>A0A5S6QTV3</accession>
<dbReference type="AlphaFoldDB" id="A0A5S6QTV3"/>
<keyword evidence="1" id="KW-1185">Reference proteome</keyword>
<evidence type="ECO:0000313" key="1">
    <source>
        <dbReference type="Proteomes" id="UP000046395"/>
    </source>
</evidence>
<protein>
    <submittedName>
        <fullName evidence="2">Uncharacterized protein</fullName>
    </submittedName>
</protein>
<name>A0A5S6QTV3_TRIMR</name>
<organism evidence="1 2">
    <name type="scientific">Trichuris muris</name>
    <name type="common">Mouse whipworm</name>
    <dbReference type="NCBI Taxonomy" id="70415"/>
    <lineage>
        <taxon>Eukaryota</taxon>
        <taxon>Metazoa</taxon>
        <taxon>Ecdysozoa</taxon>
        <taxon>Nematoda</taxon>
        <taxon>Enoplea</taxon>
        <taxon>Dorylaimia</taxon>
        <taxon>Trichinellida</taxon>
        <taxon>Trichuridae</taxon>
        <taxon>Trichuris</taxon>
    </lineage>
</organism>
<dbReference type="Proteomes" id="UP000046395">
    <property type="component" value="Unassembled WGS sequence"/>
</dbReference>
<dbReference type="WBParaSite" id="TMUE_2000010322.1">
    <property type="protein sequence ID" value="TMUE_2000010322.1"/>
    <property type="gene ID" value="WBGene00293493"/>
</dbReference>